<dbReference type="EMBL" id="KV427648">
    <property type="protein sequence ID" value="KZT02982.1"/>
    <property type="molecule type" value="Genomic_DNA"/>
</dbReference>
<accession>A0A165CKN4</accession>
<keyword evidence="2" id="KW-1185">Reference proteome</keyword>
<dbReference type="AlphaFoldDB" id="A0A165CKN4"/>
<protein>
    <submittedName>
        <fullName evidence="1">Uncharacterized protein</fullName>
    </submittedName>
</protein>
<reference evidence="1 2" key="1">
    <citation type="journal article" date="2016" name="Mol. Biol. Evol.">
        <title>Comparative Genomics of Early-Diverging Mushroom-Forming Fungi Provides Insights into the Origins of Lignocellulose Decay Capabilities.</title>
        <authorList>
            <person name="Nagy L.G."/>
            <person name="Riley R."/>
            <person name="Tritt A."/>
            <person name="Adam C."/>
            <person name="Daum C."/>
            <person name="Floudas D."/>
            <person name="Sun H."/>
            <person name="Yadav J.S."/>
            <person name="Pangilinan J."/>
            <person name="Larsson K.H."/>
            <person name="Matsuura K."/>
            <person name="Barry K."/>
            <person name="Labutti K."/>
            <person name="Kuo R."/>
            <person name="Ohm R.A."/>
            <person name="Bhattacharya S.S."/>
            <person name="Shirouzu T."/>
            <person name="Yoshinaga Y."/>
            <person name="Martin F.M."/>
            <person name="Grigoriev I.V."/>
            <person name="Hibbett D.S."/>
        </authorList>
    </citation>
    <scope>NUCLEOTIDE SEQUENCE [LARGE SCALE GENOMIC DNA]</scope>
    <source>
        <strain evidence="1 2">93-53</strain>
    </source>
</reference>
<organism evidence="1 2">
    <name type="scientific">Laetiporus sulphureus 93-53</name>
    <dbReference type="NCBI Taxonomy" id="1314785"/>
    <lineage>
        <taxon>Eukaryota</taxon>
        <taxon>Fungi</taxon>
        <taxon>Dikarya</taxon>
        <taxon>Basidiomycota</taxon>
        <taxon>Agaricomycotina</taxon>
        <taxon>Agaricomycetes</taxon>
        <taxon>Polyporales</taxon>
        <taxon>Laetiporus</taxon>
    </lineage>
</organism>
<name>A0A165CKN4_9APHY</name>
<gene>
    <name evidence="1" type="ORF">LAESUDRAFT_729709</name>
</gene>
<evidence type="ECO:0000313" key="1">
    <source>
        <dbReference type="EMBL" id="KZT02982.1"/>
    </source>
</evidence>
<evidence type="ECO:0000313" key="2">
    <source>
        <dbReference type="Proteomes" id="UP000076871"/>
    </source>
</evidence>
<dbReference type="InParanoid" id="A0A165CKN4"/>
<dbReference type="GeneID" id="63826722"/>
<dbReference type="RefSeq" id="XP_040760722.1">
    <property type="nucleotide sequence ID" value="XM_040909693.1"/>
</dbReference>
<proteinExistence type="predicted"/>
<dbReference type="Proteomes" id="UP000076871">
    <property type="component" value="Unassembled WGS sequence"/>
</dbReference>
<sequence length="184" mass="20976">MDCSLSPCCRPRPSPLYLDIVRRDIQFSEPFAPLYYDIEEYEACLSPDRAQRIASWIRGCQTLSEFAACSPVDIRIGDIEGSPSSAFSCDSRTPRTLTSSCSPNTPIVIPEVPSIPQLPELPSPPSRALQGQRRLNAVYLDERVLEHHRYPPRSIAKRVRMHPYRVARSFPNRPRRRSMSFNES</sequence>